<keyword evidence="2" id="KW-1185">Reference proteome</keyword>
<gene>
    <name evidence="1" type="ORF">SCMU_14630</name>
</gene>
<evidence type="ECO:0000313" key="1">
    <source>
        <dbReference type="EMBL" id="BCT75621.1"/>
    </source>
</evidence>
<accession>A0ABN6FFS5</accession>
<name>A0ABN6FFS5_SINCY</name>
<reference evidence="1 2" key="1">
    <citation type="journal article" date="2021" name="J. Biosci. Bioeng.">
        <title>Identification and characterization of a chc gene cluster responsible for the aromatization pathway of cyclohexanecarboxylate degradation in Sinomonas cyclohexanicum ATCC 51369.</title>
        <authorList>
            <person name="Yamamoto T."/>
            <person name="Hasegawa Y."/>
            <person name="Lau P.C.K."/>
            <person name="Iwaki H."/>
        </authorList>
    </citation>
    <scope>NUCLEOTIDE SEQUENCE [LARGE SCALE GENOMIC DNA]</scope>
    <source>
        <strain evidence="1 2">ATCC 51369</strain>
    </source>
</reference>
<proteinExistence type="predicted"/>
<dbReference type="EMBL" id="AP024525">
    <property type="protein sequence ID" value="BCT75621.1"/>
    <property type="molecule type" value="Genomic_DNA"/>
</dbReference>
<dbReference type="RefSeq" id="WP_229232345.1">
    <property type="nucleotide sequence ID" value="NZ_AP024525.1"/>
</dbReference>
<evidence type="ECO:0000313" key="2">
    <source>
        <dbReference type="Proteomes" id="UP001319861"/>
    </source>
</evidence>
<organism evidence="1 2">
    <name type="scientific">Sinomonas cyclohexanicum</name>
    <name type="common">Corynebacterium cyclohexanicum</name>
    <dbReference type="NCBI Taxonomy" id="322009"/>
    <lineage>
        <taxon>Bacteria</taxon>
        <taxon>Bacillati</taxon>
        <taxon>Actinomycetota</taxon>
        <taxon>Actinomycetes</taxon>
        <taxon>Micrococcales</taxon>
        <taxon>Micrococcaceae</taxon>
        <taxon>Sinomonas</taxon>
    </lineage>
</organism>
<protein>
    <submittedName>
        <fullName evidence="1">Uncharacterized protein</fullName>
    </submittedName>
</protein>
<dbReference type="Proteomes" id="UP001319861">
    <property type="component" value="Chromosome"/>
</dbReference>
<sequence>MHNHRTLARPDRARAQRIIHAYASKAARIIANHDDRPGLEVERLVDQTRRQLAVRLWDDITHTEFWGLAQSIAEFRTYRAASWDTVADSPSEKAAQLGRFRELITAEIDAMTWNYPTSVAVPNAAHRIAS</sequence>